<sequence>MPSASSPPTSVSPSARFVSVSVAVAALSPRVLSPSSFSFLEIFISISRIQPKSISGLLDLTSSAFLL</sequence>
<name>A0A8J5SPL4_ZIZPA</name>
<proteinExistence type="predicted"/>
<comment type="caution">
    <text evidence="1">The sequence shown here is derived from an EMBL/GenBank/DDBJ whole genome shotgun (WGS) entry which is preliminary data.</text>
</comment>
<reference evidence="1" key="2">
    <citation type="submission" date="2021-02" db="EMBL/GenBank/DDBJ databases">
        <authorList>
            <person name="Kimball J.A."/>
            <person name="Haas M.W."/>
            <person name="Macchietto M."/>
            <person name="Kono T."/>
            <person name="Duquette J."/>
            <person name="Shao M."/>
        </authorList>
    </citation>
    <scope>NUCLEOTIDE SEQUENCE</scope>
    <source>
        <tissue evidence="1">Fresh leaf tissue</tissue>
    </source>
</reference>
<reference evidence="1" key="1">
    <citation type="journal article" date="2021" name="bioRxiv">
        <title>Whole Genome Assembly and Annotation of Northern Wild Rice, Zizania palustris L., Supports a Whole Genome Duplication in the Zizania Genus.</title>
        <authorList>
            <person name="Haas M."/>
            <person name="Kono T."/>
            <person name="Macchietto M."/>
            <person name="Millas R."/>
            <person name="McGilp L."/>
            <person name="Shao M."/>
            <person name="Duquette J."/>
            <person name="Hirsch C.N."/>
            <person name="Kimball J."/>
        </authorList>
    </citation>
    <scope>NUCLEOTIDE SEQUENCE</scope>
    <source>
        <tissue evidence="1">Fresh leaf tissue</tissue>
    </source>
</reference>
<evidence type="ECO:0000313" key="2">
    <source>
        <dbReference type="Proteomes" id="UP000729402"/>
    </source>
</evidence>
<protein>
    <submittedName>
        <fullName evidence="1">Uncharacterized protein</fullName>
    </submittedName>
</protein>
<keyword evidence="2" id="KW-1185">Reference proteome</keyword>
<dbReference type="EMBL" id="JAAALK010000285">
    <property type="protein sequence ID" value="KAG8066563.1"/>
    <property type="molecule type" value="Genomic_DNA"/>
</dbReference>
<dbReference type="Proteomes" id="UP000729402">
    <property type="component" value="Unassembled WGS sequence"/>
</dbReference>
<dbReference type="AlphaFoldDB" id="A0A8J5SPL4"/>
<evidence type="ECO:0000313" key="1">
    <source>
        <dbReference type="EMBL" id="KAG8066563.1"/>
    </source>
</evidence>
<accession>A0A8J5SPL4</accession>
<organism evidence="1 2">
    <name type="scientific">Zizania palustris</name>
    <name type="common">Northern wild rice</name>
    <dbReference type="NCBI Taxonomy" id="103762"/>
    <lineage>
        <taxon>Eukaryota</taxon>
        <taxon>Viridiplantae</taxon>
        <taxon>Streptophyta</taxon>
        <taxon>Embryophyta</taxon>
        <taxon>Tracheophyta</taxon>
        <taxon>Spermatophyta</taxon>
        <taxon>Magnoliopsida</taxon>
        <taxon>Liliopsida</taxon>
        <taxon>Poales</taxon>
        <taxon>Poaceae</taxon>
        <taxon>BOP clade</taxon>
        <taxon>Oryzoideae</taxon>
        <taxon>Oryzeae</taxon>
        <taxon>Zizaniinae</taxon>
        <taxon>Zizania</taxon>
    </lineage>
</organism>
<gene>
    <name evidence="1" type="ORF">GUJ93_ZPchr0004g38144</name>
</gene>